<sequence length="210" mass="23618">MMNDSLSSTNLSPVAAVALANALLEQYGSPRYPTQPPQWASNLDTRLRQIQTQLGQQLELLQQLEEGQYQLGQQFQFLEVGQLQTNAALWNIRATAYNRECISMAARGQLEPFRRLKKSTPGFGNPLPQALKTRRSLPTAVVGSFIPSECFPVNAEELRNWSYEQISELSILINDDFGITAGDSLEECRLRVLEHIADRPRRSRPSSIKS</sequence>
<dbReference type="OrthoDB" id="108589at2759"/>
<name>A0A9W6WKP4_9STRA</name>
<evidence type="ECO:0000313" key="1">
    <source>
        <dbReference type="EMBL" id="GMF17080.1"/>
    </source>
</evidence>
<dbReference type="Proteomes" id="UP001165083">
    <property type="component" value="Unassembled WGS sequence"/>
</dbReference>
<keyword evidence="2" id="KW-1185">Reference proteome</keyword>
<reference evidence="1" key="1">
    <citation type="submission" date="2023-04" db="EMBL/GenBank/DDBJ databases">
        <title>Phytophthora lilii NBRC 32176.</title>
        <authorList>
            <person name="Ichikawa N."/>
            <person name="Sato H."/>
            <person name="Tonouchi N."/>
        </authorList>
    </citation>
    <scope>NUCLEOTIDE SEQUENCE</scope>
    <source>
        <strain evidence="1">NBRC 32176</strain>
    </source>
</reference>
<gene>
    <name evidence="1" type="ORF">Plil01_000619100</name>
</gene>
<dbReference type="EMBL" id="BSXW01000270">
    <property type="protein sequence ID" value="GMF17080.1"/>
    <property type="molecule type" value="Genomic_DNA"/>
</dbReference>
<proteinExistence type="predicted"/>
<accession>A0A9W6WKP4</accession>
<comment type="caution">
    <text evidence="1">The sequence shown here is derived from an EMBL/GenBank/DDBJ whole genome shotgun (WGS) entry which is preliminary data.</text>
</comment>
<dbReference type="AlphaFoldDB" id="A0A9W6WKP4"/>
<organism evidence="1 2">
    <name type="scientific">Phytophthora lilii</name>
    <dbReference type="NCBI Taxonomy" id="2077276"/>
    <lineage>
        <taxon>Eukaryota</taxon>
        <taxon>Sar</taxon>
        <taxon>Stramenopiles</taxon>
        <taxon>Oomycota</taxon>
        <taxon>Peronosporomycetes</taxon>
        <taxon>Peronosporales</taxon>
        <taxon>Peronosporaceae</taxon>
        <taxon>Phytophthora</taxon>
    </lineage>
</organism>
<evidence type="ECO:0000313" key="2">
    <source>
        <dbReference type="Proteomes" id="UP001165083"/>
    </source>
</evidence>
<protein>
    <submittedName>
        <fullName evidence="1">Unnamed protein product</fullName>
    </submittedName>
</protein>